<dbReference type="Pfam" id="PF00318">
    <property type="entry name" value="Ribosomal_S2"/>
    <property type="match status" value="1"/>
</dbReference>
<dbReference type="Gene3D" id="1.10.287.610">
    <property type="entry name" value="Helix hairpin bin"/>
    <property type="match status" value="1"/>
</dbReference>
<dbReference type="OrthoDB" id="9808036at2"/>
<dbReference type="PROSITE" id="PS00963">
    <property type="entry name" value="RIBOSOMAL_S2_2"/>
    <property type="match status" value="1"/>
</dbReference>
<dbReference type="CDD" id="cd01425">
    <property type="entry name" value="RPS2"/>
    <property type="match status" value="1"/>
</dbReference>
<protein>
    <recommendedName>
        <fullName evidence="4 5">Small ribosomal subunit protein uS2</fullName>
    </recommendedName>
</protein>
<evidence type="ECO:0000256" key="2">
    <source>
        <dbReference type="ARBA" id="ARBA00022980"/>
    </source>
</evidence>
<gene>
    <name evidence="5" type="primary">rpsB</name>
    <name evidence="8" type="ORF">P618_200972</name>
</gene>
<dbReference type="Proteomes" id="UP000019112">
    <property type="component" value="Unassembled WGS sequence"/>
</dbReference>
<evidence type="ECO:0000313" key="8">
    <source>
        <dbReference type="EMBL" id="ETZ06859.1"/>
    </source>
</evidence>
<dbReference type="PRINTS" id="PR00395">
    <property type="entry name" value="RIBOSOMALS2"/>
</dbReference>
<feature type="region of interest" description="Disordered" evidence="7">
    <location>
        <begin position="262"/>
        <end position="290"/>
    </location>
</feature>
<evidence type="ECO:0000256" key="4">
    <source>
        <dbReference type="ARBA" id="ARBA00035256"/>
    </source>
</evidence>
<dbReference type="GO" id="GO:0022627">
    <property type="term" value="C:cytosolic small ribosomal subunit"/>
    <property type="evidence" value="ECO:0007669"/>
    <property type="project" value="TreeGrafter"/>
</dbReference>
<dbReference type="STRING" id="1399147.P618_200972"/>
<evidence type="ECO:0000256" key="3">
    <source>
        <dbReference type="ARBA" id="ARBA00023274"/>
    </source>
</evidence>
<comment type="similarity">
    <text evidence="1 5 6">Belongs to the universal ribosomal protein uS2 family.</text>
</comment>
<keyword evidence="2 5" id="KW-0689">Ribosomal protein</keyword>
<feature type="compositionally biased region" description="Basic and acidic residues" evidence="7">
    <location>
        <begin position="262"/>
        <end position="276"/>
    </location>
</feature>
<dbReference type="EMBL" id="AWTR02000080">
    <property type="protein sequence ID" value="ETZ06859.1"/>
    <property type="molecule type" value="Genomic_DNA"/>
</dbReference>
<dbReference type="Gene3D" id="3.40.50.10490">
    <property type="entry name" value="Glucose-6-phosphate isomerase like protein, domain 1"/>
    <property type="match status" value="1"/>
</dbReference>
<dbReference type="FunFam" id="1.10.287.610:FF:000001">
    <property type="entry name" value="30S ribosomal protein S2"/>
    <property type="match status" value="1"/>
</dbReference>
<organism evidence="8 9">
    <name type="scientific">Holospora obtusa F1</name>
    <dbReference type="NCBI Taxonomy" id="1399147"/>
    <lineage>
        <taxon>Bacteria</taxon>
        <taxon>Pseudomonadati</taxon>
        <taxon>Pseudomonadota</taxon>
        <taxon>Alphaproteobacteria</taxon>
        <taxon>Holosporales</taxon>
        <taxon>Holosporaceae</taxon>
        <taxon>Holospora</taxon>
    </lineage>
</organism>
<feature type="compositionally biased region" description="Polar residues" evidence="7">
    <location>
        <begin position="277"/>
        <end position="290"/>
    </location>
</feature>
<dbReference type="GO" id="GO:0006412">
    <property type="term" value="P:translation"/>
    <property type="evidence" value="ECO:0007669"/>
    <property type="project" value="UniProtKB-UniRule"/>
</dbReference>
<dbReference type="InterPro" id="IPR001865">
    <property type="entry name" value="Ribosomal_uS2"/>
</dbReference>
<evidence type="ECO:0000256" key="6">
    <source>
        <dbReference type="RuleBase" id="RU003631"/>
    </source>
</evidence>
<dbReference type="GO" id="GO:0003735">
    <property type="term" value="F:structural constituent of ribosome"/>
    <property type="evidence" value="ECO:0007669"/>
    <property type="project" value="InterPro"/>
</dbReference>
<dbReference type="InterPro" id="IPR023591">
    <property type="entry name" value="Ribosomal_uS2_flav_dom_sf"/>
</dbReference>
<dbReference type="eggNOG" id="COG0052">
    <property type="taxonomic scope" value="Bacteria"/>
</dbReference>
<reference evidence="8 9" key="1">
    <citation type="journal article" date="2014" name="FEMS Microbiol. Lett.">
        <title>Draft genome sequences of three Holospora species (Holospora obtusa, Holospora undulata, and Holospora elegans), endonuclear symbiotic bacteria of the ciliate Paramecium caudatum.</title>
        <authorList>
            <person name="Dohra H."/>
            <person name="Tanaka K."/>
            <person name="Suzuki T."/>
            <person name="Fujishima M."/>
            <person name="Suzuki H."/>
        </authorList>
    </citation>
    <scope>NUCLEOTIDE SEQUENCE [LARGE SCALE GENOMIC DNA]</scope>
    <source>
        <strain evidence="8 9">F1</strain>
    </source>
</reference>
<dbReference type="InterPro" id="IPR005706">
    <property type="entry name" value="Ribosomal_uS2_bac/mit/plastid"/>
</dbReference>
<dbReference type="InterPro" id="IPR018130">
    <property type="entry name" value="Ribosomal_uS2_CS"/>
</dbReference>
<dbReference type="HAMAP" id="MF_00291_B">
    <property type="entry name" value="Ribosomal_uS2_B"/>
    <property type="match status" value="1"/>
</dbReference>
<keyword evidence="3 5" id="KW-0687">Ribonucleoprotein</keyword>
<name>W6TE16_HOLOB</name>
<evidence type="ECO:0000256" key="7">
    <source>
        <dbReference type="SAM" id="MobiDB-lite"/>
    </source>
</evidence>
<dbReference type="AlphaFoldDB" id="W6TE16"/>
<comment type="caution">
    <text evidence="8">The sequence shown here is derived from an EMBL/GenBank/DDBJ whole genome shotgun (WGS) entry which is preliminary data.</text>
</comment>
<dbReference type="PANTHER" id="PTHR12534:SF0">
    <property type="entry name" value="SMALL RIBOSOMAL SUBUNIT PROTEIN US2M"/>
    <property type="match status" value="1"/>
</dbReference>
<dbReference type="SUPFAM" id="SSF52313">
    <property type="entry name" value="Ribosomal protein S2"/>
    <property type="match status" value="1"/>
</dbReference>
<dbReference type="PANTHER" id="PTHR12534">
    <property type="entry name" value="30S RIBOSOMAL PROTEIN S2 PROKARYOTIC AND ORGANELLAR"/>
    <property type="match status" value="1"/>
</dbReference>
<dbReference type="NCBIfam" id="TIGR01011">
    <property type="entry name" value="rpsB_bact"/>
    <property type="match status" value="1"/>
</dbReference>
<keyword evidence="9" id="KW-1185">Reference proteome</keyword>
<evidence type="ECO:0000256" key="1">
    <source>
        <dbReference type="ARBA" id="ARBA00006242"/>
    </source>
</evidence>
<evidence type="ECO:0000256" key="5">
    <source>
        <dbReference type="HAMAP-Rule" id="MF_00291"/>
    </source>
</evidence>
<evidence type="ECO:0000313" key="9">
    <source>
        <dbReference type="Proteomes" id="UP000019112"/>
    </source>
</evidence>
<proteinExistence type="inferred from homology"/>
<sequence>MTYKPEALCPQDLIQRSVYLGHKACRGNPKMEPYIYKKHDGVHIIDLVKTRMLFDRALKAIYSIAEQGGRVLFVGTKPHARELIKTYAQKCGQYYVDHRWTGGMLTNWKTVSASIKRLKELDEKLASPEIVNYVKKEQLQLTRMRDGLERKLGGIKEMGALPDVVFVVDVVEELIAVKEARKLRIPIVGIVDTNADPDGIDYIVPGNDDSISAVELYCSRVCDAVLAGMQAEMEKSGKSLKSSRVGKPGLDDQLLTQLTERFKQADSEKNGTKIEENLQSLTKGSNSQTK</sequence>
<accession>W6TE16</accession>